<feature type="transmembrane region" description="Helical" evidence="8">
    <location>
        <begin position="314"/>
        <end position="335"/>
    </location>
</feature>
<dbReference type="InterPro" id="IPR005829">
    <property type="entry name" value="Sugar_transporter_CS"/>
</dbReference>
<dbReference type="Gene3D" id="1.20.1250.20">
    <property type="entry name" value="MFS general substrate transporter like domains"/>
    <property type="match status" value="1"/>
</dbReference>
<comment type="subcellular location">
    <subcellularLocation>
        <location evidence="1">Cell membrane</location>
        <topology evidence="1">Multi-pass membrane protein</topology>
    </subcellularLocation>
</comment>
<evidence type="ECO:0000313" key="10">
    <source>
        <dbReference type="EMBL" id="TCC63525.1"/>
    </source>
</evidence>
<dbReference type="PROSITE" id="PS50850">
    <property type="entry name" value="MFS"/>
    <property type="match status" value="1"/>
</dbReference>
<dbReference type="PROSITE" id="PS00216">
    <property type="entry name" value="SUGAR_TRANSPORT_1"/>
    <property type="match status" value="1"/>
</dbReference>
<comment type="caution">
    <text evidence="10">The sequence shown here is derived from an EMBL/GenBank/DDBJ whole genome shotgun (WGS) entry which is preliminary data.</text>
</comment>
<evidence type="ECO:0000256" key="5">
    <source>
        <dbReference type="ARBA" id="ARBA00022989"/>
    </source>
</evidence>
<dbReference type="Pfam" id="PF07690">
    <property type="entry name" value="MFS_1"/>
    <property type="match status" value="1"/>
</dbReference>
<feature type="transmembrane region" description="Helical" evidence="8">
    <location>
        <begin position="209"/>
        <end position="228"/>
    </location>
</feature>
<dbReference type="EMBL" id="SJKB01000003">
    <property type="protein sequence ID" value="TCC63525.1"/>
    <property type="molecule type" value="Genomic_DNA"/>
</dbReference>
<feature type="compositionally biased region" description="Low complexity" evidence="7">
    <location>
        <begin position="503"/>
        <end position="513"/>
    </location>
</feature>
<feature type="transmembrane region" description="Helical" evidence="8">
    <location>
        <begin position="179"/>
        <end position="197"/>
    </location>
</feature>
<dbReference type="PANTHER" id="PTHR42718:SF46">
    <property type="entry name" value="BLR6921 PROTEIN"/>
    <property type="match status" value="1"/>
</dbReference>
<evidence type="ECO:0000256" key="6">
    <source>
        <dbReference type="ARBA" id="ARBA00023136"/>
    </source>
</evidence>
<feature type="transmembrane region" description="Helical" evidence="8">
    <location>
        <begin position="376"/>
        <end position="399"/>
    </location>
</feature>
<evidence type="ECO:0000256" key="1">
    <source>
        <dbReference type="ARBA" id="ARBA00004651"/>
    </source>
</evidence>
<gene>
    <name evidence="10" type="ORF">E0H73_13525</name>
</gene>
<dbReference type="GO" id="GO:0005886">
    <property type="term" value="C:plasma membrane"/>
    <property type="evidence" value="ECO:0007669"/>
    <property type="project" value="UniProtKB-SubCell"/>
</dbReference>
<name>A0A4R0L4B1_9ACTN</name>
<dbReference type="InterPro" id="IPR004638">
    <property type="entry name" value="EmrB-like"/>
</dbReference>
<evidence type="ECO:0000256" key="2">
    <source>
        <dbReference type="ARBA" id="ARBA00022448"/>
    </source>
</evidence>
<keyword evidence="2" id="KW-0813">Transport</keyword>
<dbReference type="GO" id="GO:0022857">
    <property type="term" value="F:transmembrane transporter activity"/>
    <property type="evidence" value="ECO:0007669"/>
    <property type="project" value="InterPro"/>
</dbReference>
<dbReference type="SUPFAM" id="SSF103473">
    <property type="entry name" value="MFS general substrate transporter"/>
    <property type="match status" value="1"/>
</dbReference>
<dbReference type="CDD" id="cd17321">
    <property type="entry name" value="MFS_MMR_MDR_like"/>
    <property type="match status" value="1"/>
</dbReference>
<accession>A0A4R0L4B1</accession>
<keyword evidence="5 8" id="KW-1133">Transmembrane helix</keyword>
<feature type="transmembrane region" description="Helical" evidence="8">
    <location>
        <begin position="278"/>
        <end position="302"/>
    </location>
</feature>
<dbReference type="InterPro" id="IPR036259">
    <property type="entry name" value="MFS_trans_sf"/>
</dbReference>
<evidence type="ECO:0000259" key="9">
    <source>
        <dbReference type="PROSITE" id="PS50850"/>
    </source>
</evidence>
<keyword evidence="6 8" id="KW-0472">Membrane</keyword>
<feature type="transmembrane region" description="Helical" evidence="8">
    <location>
        <begin position="420"/>
        <end position="441"/>
    </location>
</feature>
<sequence length="513" mass="52855">MQAGPPPAGPDAAAGADHRWLILAVIALAQLMIVLDATIMNIALPSAQDDLGFSIVDRQWVVTAYALAFGSLLLLGGKLSDLLGRRAMFMTGLIGFAIASAVGGAAVNFGMLVAARAAQGVFGALLAPAALSLLAVTFTDTKERGRAFGVFGAVAGAGGAIGLLLGGVLTEYLNWRWCLYVNLIFAGIAVIGAVTMLHRQAPSSTRPRLDLPGAVLVSAGMFCIVYGFSNAALHNWHTPSTWGFLAAGVVLLAGFVWRQYTATEPLLPPRIVADRTRGGAYLTMLLAAIGMFGIFLFLTYYLQQTLGFSPLMSGVAFLPMVGCLVLASATANVVLMPRVGPRPLAPTGMLLAALGLVLLTRIGVDTGYASHVLPSLLIIGFGFGMVFAPVFNSGTFGVAPQDAGVASATINTGQQLGGSIGTSLLNTIFASTVTSYIATHVGPATLVNGRPSPELAGAAQIHGYITAFWWSAAILTVGAIAALILFRSGPLTQSGDQQPAEPPSATTTPATGD</sequence>
<dbReference type="NCBIfam" id="TIGR00711">
    <property type="entry name" value="efflux_EmrB"/>
    <property type="match status" value="1"/>
</dbReference>
<dbReference type="InterPro" id="IPR011701">
    <property type="entry name" value="MFS"/>
</dbReference>
<feature type="transmembrane region" description="Helical" evidence="8">
    <location>
        <begin position="117"/>
        <end position="136"/>
    </location>
</feature>
<dbReference type="PRINTS" id="PR01036">
    <property type="entry name" value="TCRTETB"/>
</dbReference>
<dbReference type="Gene3D" id="1.20.1720.10">
    <property type="entry name" value="Multidrug resistance protein D"/>
    <property type="match status" value="1"/>
</dbReference>
<dbReference type="PANTHER" id="PTHR42718">
    <property type="entry name" value="MAJOR FACILITATOR SUPERFAMILY MULTIDRUG TRANSPORTER MFSC"/>
    <property type="match status" value="1"/>
</dbReference>
<proteinExistence type="predicted"/>
<reference evidence="10 11" key="1">
    <citation type="submission" date="2019-02" db="EMBL/GenBank/DDBJ databases">
        <title>Kribbella capetownensis sp. nov. and Kribbella speibonae sp. nov., isolated from soil.</title>
        <authorList>
            <person name="Curtis S.M."/>
            <person name="Norton I."/>
            <person name="Everest G.J."/>
            <person name="Meyers P.R."/>
        </authorList>
    </citation>
    <scope>NUCLEOTIDE SEQUENCE [LARGE SCALE GENOMIC DNA]</scope>
    <source>
        <strain evidence="10 11">NRRL B-24813</strain>
    </source>
</reference>
<feature type="transmembrane region" description="Helical" evidence="8">
    <location>
        <begin position="60"/>
        <end position="77"/>
    </location>
</feature>
<organism evidence="10 11">
    <name type="scientific">Kribbella pittospori</name>
    <dbReference type="NCBI Taxonomy" id="722689"/>
    <lineage>
        <taxon>Bacteria</taxon>
        <taxon>Bacillati</taxon>
        <taxon>Actinomycetota</taxon>
        <taxon>Actinomycetes</taxon>
        <taxon>Propionibacteriales</taxon>
        <taxon>Kribbellaceae</taxon>
        <taxon>Kribbella</taxon>
    </lineage>
</organism>
<dbReference type="Proteomes" id="UP000291144">
    <property type="component" value="Unassembled WGS sequence"/>
</dbReference>
<evidence type="ECO:0000313" key="11">
    <source>
        <dbReference type="Proteomes" id="UP000291144"/>
    </source>
</evidence>
<feature type="transmembrane region" description="Helical" evidence="8">
    <location>
        <begin position="20"/>
        <end position="40"/>
    </location>
</feature>
<keyword evidence="3" id="KW-1003">Cell membrane</keyword>
<keyword evidence="11" id="KW-1185">Reference proteome</keyword>
<evidence type="ECO:0000256" key="7">
    <source>
        <dbReference type="SAM" id="MobiDB-lite"/>
    </source>
</evidence>
<evidence type="ECO:0000256" key="4">
    <source>
        <dbReference type="ARBA" id="ARBA00022692"/>
    </source>
</evidence>
<feature type="transmembrane region" description="Helical" evidence="8">
    <location>
        <begin position="148"/>
        <end position="173"/>
    </location>
</feature>
<dbReference type="AlphaFoldDB" id="A0A4R0L4B1"/>
<feature type="transmembrane region" description="Helical" evidence="8">
    <location>
        <begin position="461"/>
        <end position="486"/>
    </location>
</feature>
<evidence type="ECO:0000256" key="3">
    <source>
        <dbReference type="ARBA" id="ARBA00022475"/>
    </source>
</evidence>
<dbReference type="OrthoDB" id="4668943at2"/>
<protein>
    <submittedName>
        <fullName evidence="10">DHA2 family efflux MFS transporter permease subunit</fullName>
    </submittedName>
</protein>
<feature type="domain" description="Major facilitator superfamily (MFS) profile" evidence="9">
    <location>
        <begin position="22"/>
        <end position="490"/>
    </location>
</feature>
<dbReference type="InterPro" id="IPR020846">
    <property type="entry name" value="MFS_dom"/>
</dbReference>
<feature type="transmembrane region" description="Helical" evidence="8">
    <location>
        <begin position="240"/>
        <end position="257"/>
    </location>
</feature>
<feature type="region of interest" description="Disordered" evidence="7">
    <location>
        <begin position="492"/>
        <end position="513"/>
    </location>
</feature>
<keyword evidence="4 8" id="KW-0812">Transmembrane</keyword>
<evidence type="ECO:0000256" key="8">
    <source>
        <dbReference type="SAM" id="Phobius"/>
    </source>
</evidence>
<feature type="transmembrane region" description="Helical" evidence="8">
    <location>
        <begin position="89"/>
        <end position="111"/>
    </location>
</feature>
<feature type="transmembrane region" description="Helical" evidence="8">
    <location>
        <begin position="347"/>
        <end position="364"/>
    </location>
</feature>